<dbReference type="EMBL" id="JXLN01001580">
    <property type="protein sequence ID" value="KPM02324.1"/>
    <property type="molecule type" value="Genomic_DNA"/>
</dbReference>
<keyword evidence="2" id="KW-0812">Transmembrane</keyword>
<gene>
    <name evidence="3" type="ORF">QR98_0007340</name>
</gene>
<evidence type="ECO:0000313" key="3">
    <source>
        <dbReference type="EMBL" id="KPM02324.1"/>
    </source>
</evidence>
<accession>A0A131ZU96</accession>
<sequence>RVETAVPHHRPSSVNNRKRAGRFSVCTGLHRRRPQPHPRQATGPGVKISGNLSQLLPPLCGLIVDHRNEVHPDELEQTDEFAHVPALLIDAQLTGNRTDLSCRRRLLQARLCLRGGDLGLDLLEPGRICRAGFTLHIHLLVSCLLLLLICICPIDPVGFPPARLDYQMH</sequence>
<name>A0A131ZU96_SARSC</name>
<dbReference type="VEuPathDB" id="VectorBase:SSCA000499"/>
<dbReference type="AlphaFoldDB" id="A0A131ZU96"/>
<protein>
    <submittedName>
        <fullName evidence="3">Uncharacterized protein</fullName>
    </submittedName>
</protein>
<keyword evidence="2" id="KW-0472">Membrane</keyword>
<evidence type="ECO:0000313" key="4">
    <source>
        <dbReference type="Proteomes" id="UP000616769"/>
    </source>
</evidence>
<keyword evidence="2" id="KW-1133">Transmembrane helix</keyword>
<dbReference type="Proteomes" id="UP000616769">
    <property type="component" value="Unassembled WGS sequence"/>
</dbReference>
<feature type="non-terminal residue" evidence="3">
    <location>
        <position position="169"/>
    </location>
</feature>
<evidence type="ECO:0000256" key="2">
    <source>
        <dbReference type="SAM" id="Phobius"/>
    </source>
</evidence>
<reference evidence="3 4" key="1">
    <citation type="journal article" date="2015" name="Parasit. Vectors">
        <title>Draft genome of the scabies mite.</title>
        <authorList>
            <person name="Rider S.D.Jr."/>
            <person name="Morgan M.S."/>
            <person name="Arlian L.G."/>
        </authorList>
    </citation>
    <scope>NUCLEOTIDE SEQUENCE [LARGE SCALE GENOMIC DNA]</scope>
    <source>
        <strain evidence="3">Arlian Lab</strain>
    </source>
</reference>
<proteinExistence type="predicted"/>
<feature type="compositionally biased region" description="Basic residues" evidence="1">
    <location>
        <begin position="7"/>
        <end position="21"/>
    </location>
</feature>
<comment type="caution">
    <text evidence="3">The sequence shown here is derived from an EMBL/GenBank/DDBJ whole genome shotgun (WGS) entry which is preliminary data.</text>
</comment>
<feature type="transmembrane region" description="Helical" evidence="2">
    <location>
        <begin position="137"/>
        <end position="159"/>
    </location>
</feature>
<organism evidence="3 4">
    <name type="scientific">Sarcoptes scabiei</name>
    <name type="common">Itch mite</name>
    <name type="synonym">Acarus scabiei</name>
    <dbReference type="NCBI Taxonomy" id="52283"/>
    <lineage>
        <taxon>Eukaryota</taxon>
        <taxon>Metazoa</taxon>
        <taxon>Ecdysozoa</taxon>
        <taxon>Arthropoda</taxon>
        <taxon>Chelicerata</taxon>
        <taxon>Arachnida</taxon>
        <taxon>Acari</taxon>
        <taxon>Acariformes</taxon>
        <taxon>Sarcoptiformes</taxon>
        <taxon>Astigmata</taxon>
        <taxon>Psoroptidia</taxon>
        <taxon>Sarcoptoidea</taxon>
        <taxon>Sarcoptidae</taxon>
        <taxon>Sarcoptinae</taxon>
        <taxon>Sarcoptes</taxon>
    </lineage>
</organism>
<feature type="non-terminal residue" evidence="3">
    <location>
        <position position="1"/>
    </location>
</feature>
<evidence type="ECO:0000256" key="1">
    <source>
        <dbReference type="SAM" id="MobiDB-lite"/>
    </source>
</evidence>
<feature type="region of interest" description="Disordered" evidence="1">
    <location>
        <begin position="1"/>
        <end position="47"/>
    </location>
</feature>